<keyword evidence="1" id="KW-0732">Signal</keyword>
<proteinExistence type="predicted"/>
<name>A0A0C9RYJ3_CONTD</name>
<evidence type="ECO:0000313" key="2">
    <source>
        <dbReference type="EMBL" id="JAG92821.1"/>
    </source>
</evidence>
<evidence type="ECO:0000256" key="1">
    <source>
        <dbReference type="SAM" id="SignalP"/>
    </source>
</evidence>
<accession>A0A0C9RYJ3</accession>
<feature type="signal peptide" evidence="1">
    <location>
        <begin position="1"/>
        <end position="25"/>
    </location>
</feature>
<feature type="chain" id="PRO_5002219439" evidence="1">
    <location>
        <begin position="26"/>
        <end position="94"/>
    </location>
</feature>
<reference evidence="2" key="1">
    <citation type="journal article" date="2015" name="Mar. Biotechnol.">
        <title>High conopeptide diversity in Conus tribblei revealed through analysis of venom duct transcriptome using two high-throughput sequencing platforms.</title>
        <authorList>
            <person name="Barghi N."/>
            <person name="Concepcion G.P."/>
            <person name="Olivera B.M."/>
            <person name="Lluisma A.O."/>
        </authorList>
    </citation>
    <scope>NUCLEOTIDE SEQUENCE</scope>
    <source>
        <tissue evidence="2">Venom duct</tissue>
    </source>
</reference>
<protein>
    <submittedName>
        <fullName evidence="2">Ctr_51_T conopeptide</fullName>
    </submittedName>
</protein>
<dbReference type="AlphaFoldDB" id="A0A0C9RYJ3"/>
<dbReference type="EMBL" id="GCJM01000057">
    <property type="protein sequence ID" value="JAG92821.1"/>
    <property type="molecule type" value="Transcribed_RNA"/>
</dbReference>
<sequence length="94" mass="10334">MFSHTSVRFLLLSIIFLGMAATVLSSCDYHFGETCEEERVCACSNHLCCTLSSAKKDQCMTQSGCHTAAGGNGRRRAIQRQDRLLSMQQRGLAS</sequence>
<organism evidence="2">
    <name type="scientific">Conus tribblei</name>
    <name type="common">Tribble's cone</name>
    <name type="synonym">Splinoconus tribblei</name>
    <dbReference type="NCBI Taxonomy" id="101761"/>
    <lineage>
        <taxon>Eukaryota</taxon>
        <taxon>Metazoa</taxon>
        <taxon>Spiralia</taxon>
        <taxon>Lophotrochozoa</taxon>
        <taxon>Mollusca</taxon>
        <taxon>Gastropoda</taxon>
        <taxon>Caenogastropoda</taxon>
        <taxon>Neogastropoda</taxon>
        <taxon>Conoidea</taxon>
        <taxon>Conidae</taxon>
        <taxon>Conus</taxon>
        <taxon>Splinoconus</taxon>
    </lineage>
</organism>